<feature type="domain" description="Solute-binding protein family 5" evidence="5">
    <location>
        <begin position="32"/>
        <end position="180"/>
    </location>
</feature>
<keyword evidence="3" id="KW-0813">Transport</keyword>
<keyword evidence="4" id="KW-0732">Signal</keyword>
<evidence type="ECO:0000259" key="5">
    <source>
        <dbReference type="Pfam" id="PF00496"/>
    </source>
</evidence>
<dbReference type="GO" id="GO:0015833">
    <property type="term" value="P:peptide transport"/>
    <property type="evidence" value="ECO:0007669"/>
    <property type="project" value="TreeGrafter"/>
</dbReference>
<comment type="similarity">
    <text evidence="2">Belongs to the bacterial solute-binding protein 5 family.</text>
</comment>
<evidence type="ECO:0000313" key="7">
    <source>
        <dbReference type="Proteomes" id="UP000049685"/>
    </source>
</evidence>
<dbReference type="Proteomes" id="UP000049685">
    <property type="component" value="Unassembled WGS sequence"/>
</dbReference>
<dbReference type="Pfam" id="PF00496">
    <property type="entry name" value="SBP_bac_5"/>
    <property type="match status" value="2"/>
</dbReference>
<dbReference type="GO" id="GO:0030288">
    <property type="term" value="C:outer membrane-bounded periplasmic space"/>
    <property type="evidence" value="ECO:0007669"/>
    <property type="project" value="UniProtKB-ARBA"/>
</dbReference>
<sequence>MVIIFIIFTSGCYKKDNSDIEGHIVLGSECARSAIAMAIDKETFVTTILNNGSIPVNYYVPRHLAFNERGKDYRDVAGDIGYSYDLEKAKKMWEKAKVELGFKKVTLDVILSDTDFNRKLGEYLKSQLEQLDGLSINIKQMPSKQRSECLAKGEFDIAFSGWSPDYPDPLAYLSNFLEGQTYAVETHYNSEEYNNLVEDGKKSKNNKESFELYKQSEQVLLKDAYVIPMYQRSSAYLQKDYVKNIVTSTYGTKHHYKWVDVDKRNKVLRMTNSSDITTLDTCKLVDLLSGDIATHVFEGLTRMGENQKVTPGMAKSWSVSKDKLTWTFNIREDALWSNGDRVTAYDFEYAWKRILNPSTAYQNASVFYDIKGAKDFNMGENSDSNSLGINALDEYTFRVELERPVTYFDKLVSMQMFSPQNQKFVEAKGDEYGYSIENTVFNGPFVLSDWRLSDQYTMVKNQNYFDKSSVKLKQINTKITKDLYTDLNLYEAGEIDSVLLSSEVVENYRDSPEFNTFMDAAINFLILNVKPDILE</sequence>
<dbReference type="GO" id="GO:1904680">
    <property type="term" value="F:peptide transmembrane transporter activity"/>
    <property type="evidence" value="ECO:0007669"/>
    <property type="project" value="TreeGrafter"/>
</dbReference>
<dbReference type="PANTHER" id="PTHR30290">
    <property type="entry name" value="PERIPLASMIC BINDING COMPONENT OF ABC TRANSPORTER"/>
    <property type="match status" value="1"/>
</dbReference>
<dbReference type="SUPFAM" id="SSF53850">
    <property type="entry name" value="Periplasmic binding protein-like II"/>
    <property type="match status" value="2"/>
</dbReference>
<comment type="subcellular location">
    <subcellularLocation>
        <location evidence="1">Cell envelope</location>
    </subcellularLocation>
</comment>
<protein>
    <submittedName>
        <fullName evidence="6">Oligopeptide transporter</fullName>
    </submittedName>
</protein>
<dbReference type="Gene3D" id="3.10.105.10">
    <property type="entry name" value="Dipeptide-binding Protein, Domain 3"/>
    <property type="match status" value="2"/>
</dbReference>
<dbReference type="FunFam" id="3.10.105.10:FF:000001">
    <property type="entry name" value="Oligopeptide ABC transporter, oligopeptide-binding protein"/>
    <property type="match status" value="1"/>
</dbReference>
<dbReference type="AlphaFoldDB" id="A0A9P1PAM6"/>
<proteinExistence type="inferred from homology"/>
<dbReference type="InterPro" id="IPR000914">
    <property type="entry name" value="SBP_5_dom"/>
</dbReference>
<feature type="domain" description="Solute-binding protein family 5" evidence="5">
    <location>
        <begin position="308"/>
        <end position="530"/>
    </location>
</feature>
<evidence type="ECO:0000313" key="6">
    <source>
        <dbReference type="EMBL" id="CEO33512.1"/>
    </source>
</evidence>
<evidence type="ECO:0000256" key="4">
    <source>
        <dbReference type="ARBA" id="ARBA00022729"/>
    </source>
</evidence>
<accession>A0A9P1PAM6</accession>
<dbReference type="RefSeq" id="WP_057558642.1">
    <property type="nucleotide sequence ID" value="NZ_CDNY01000003.1"/>
</dbReference>
<dbReference type="CDD" id="cd08504">
    <property type="entry name" value="PBP2_OppA"/>
    <property type="match status" value="1"/>
</dbReference>
<organism evidence="6 7">
    <name type="scientific">Paraclostridium sordellii</name>
    <name type="common">Clostridium sordellii</name>
    <dbReference type="NCBI Taxonomy" id="1505"/>
    <lineage>
        <taxon>Bacteria</taxon>
        <taxon>Bacillati</taxon>
        <taxon>Bacillota</taxon>
        <taxon>Clostridia</taxon>
        <taxon>Peptostreptococcales</taxon>
        <taxon>Peptostreptococcaceae</taxon>
        <taxon>Paraclostridium</taxon>
    </lineage>
</organism>
<evidence type="ECO:0000256" key="1">
    <source>
        <dbReference type="ARBA" id="ARBA00004196"/>
    </source>
</evidence>
<dbReference type="Gene3D" id="3.40.190.10">
    <property type="entry name" value="Periplasmic binding protein-like II"/>
    <property type="match status" value="2"/>
</dbReference>
<gene>
    <name evidence="6" type="primary">oppA_4</name>
    <name evidence="6" type="ORF">UMC4404_14921</name>
</gene>
<reference evidence="7" key="1">
    <citation type="submission" date="2015-01" db="EMBL/GenBank/DDBJ databases">
        <authorList>
            <person name="Aslett A.Martin."/>
            <person name="De Silva Nishadi"/>
        </authorList>
    </citation>
    <scope>NUCLEOTIDE SEQUENCE [LARGE SCALE GENOMIC DNA]</scope>
    <source>
        <strain evidence="7">UMC4404</strain>
    </source>
</reference>
<evidence type="ECO:0000256" key="2">
    <source>
        <dbReference type="ARBA" id="ARBA00005695"/>
    </source>
</evidence>
<dbReference type="Gene3D" id="3.90.76.10">
    <property type="entry name" value="Dipeptide-binding Protein, Domain 1"/>
    <property type="match status" value="1"/>
</dbReference>
<name>A0A9P1PAM6_PARSO</name>
<comment type="caution">
    <text evidence="6">The sequence shown here is derived from an EMBL/GenBank/DDBJ whole genome shotgun (WGS) entry which is preliminary data.</text>
</comment>
<dbReference type="PANTHER" id="PTHR30290:SF10">
    <property type="entry name" value="PERIPLASMIC OLIGOPEPTIDE-BINDING PROTEIN-RELATED"/>
    <property type="match status" value="1"/>
</dbReference>
<evidence type="ECO:0000256" key="3">
    <source>
        <dbReference type="ARBA" id="ARBA00022448"/>
    </source>
</evidence>
<dbReference type="InterPro" id="IPR039424">
    <property type="entry name" value="SBP_5"/>
</dbReference>
<dbReference type="EMBL" id="CDNY01000003">
    <property type="protein sequence ID" value="CEO33512.1"/>
    <property type="molecule type" value="Genomic_DNA"/>
</dbReference>
<dbReference type="FunFam" id="3.90.76.10:FF:000001">
    <property type="entry name" value="Oligopeptide ABC transporter substrate-binding protein"/>
    <property type="match status" value="1"/>
</dbReference>